<organism evidence="2 3">
    <name type="scientific">Apiospora arundinis</name>
    <dbReference type="NCBI Taxonomy" id="335852"/>
    <lineage>
        <taxon>Eukaryota</taxon>
        <taxon>Fungi</taxon>
        <taxon>Dikarya</taxon>
        <taxon>Ascomycota</taxon>
        <taxon>Pezizomycotina</taxon>
        <taxon>Sordariomycetes</taxon>
        <taxon>Xylariomycetidae</taxon>
        <taxon>Amphisphaeriales</taxon>
        <taxon>Apiosporaceae</taxon>
        <taxon>Apiospora</taxon>
    </lineage>
</organism>
<keyword evidence="3" id="KW-1185">Reference proteome</keyword>
<protein>
    <submittedName>
        <fullName evidence="2">Vegetatible incompatibility protein HET-E-1</fullName>
    </submittedName>
</protein>
<evidence type="ECO:0000313" key="2">
    <source>
        <dbReference type="EMBL" id="KAK8857295.1"/>
    </source>
</evidence>
<proteinExistence type="predicted"/>
<dbReference type="PANTHER" id="PTHR37948">
    <property type="entry name" value="ZGC:113208"/>
    <property type="match status" value="1"/>
</dbReference>
<name>A0ABR2I4N8_9PEZI</name>
<sequence>MDGYEARRLANIKRNAELVQDLGLEDNKAQEAKAAPPSSTSKRRKLDPAPPTRVSRRLASAPSRPATYNEDALIKQTEPEKTANPRSRAIKSSRTKGAAAAQKTKVELSPSPPPTSRTHPDIDAIRAGWTSWTPVAPPPTRDETTGAYHFASHPDFRPNKSPESILREGAFGGTYFRPLYSKRLGITIEDDWRELPDEWISGEGGSGSGSINVEKQLTSLEYDPAVNKYGVRCGQSIEEWEAAGWIAHECDVRGWFQWYCRFWMGRRCVDGDSGESTGEDERQISRWKKCVGETGRWRRILLKKYVQMGVRSVFDEGDDEDDDDVRGEVSPVVHQTCHHWAYEVRQEALDRFWAEGK</sequence>
<feature type="region of interest" description="Disordered" evidence="1">
    <location>
        <begin position="23"/>
        <end position="119"/>
    </location>
</feature>
<dbReference type="EMBL" id="JAPCWZ010000007">
    <property type="protein sequence ID" value="KAK8857295.1"/>
    <property type="molecule type" value="Genomic_DNA"/>
</dbReference>
<comment type="caution">
    <text evidence="2">The sequence shown here is derived from an EMBL/GenBank/DDBJ whole genome shotgun (WGS) entry which is preliminary data.</text>
</comment>
<gene>
    <name evidence="2" type="ORF">PGQ11_013207</name>
</gene>
<evidence type="ECO:0000256" key="1">
    <source>
        <dbReference type="SAM" id="MobiDB-lite"/>
    </source>
</evidence>
<dbReference type="PANTHER" id="PTHR37948:SF1">
    <property type="entry name" value="BLL5189 PROTEIN"/>
    <property type="match status" value="1"/>
</dbReference>
<reference evidence="2 3" key="1">
    <citation type="journal article" date="2024" name="IMA Fungus">
        <title>Apiospora arundinis, a panoply of carbohydrate-active enzymes and secondary metabolites.</title>
        <authorList>
            <person name="Sorensen T."/>
            <person name="Petersen C."/>
            <person name="Muurmann A.T."/>
            <person name="Christiansen J.V."/>
            <person name="Brundto M.L."/>
            <person name="Overgaard C.K."/>
            <person name="Boysen A.T."/>
            <person name="Wollenberg R.D."/>
            <person name="Larsen T.O."/>
            <person name="Sorensen J.L."/>
            <person name="Nielsen K.L."/>
            <person name="Sondergaard T.E."/>
        </authorList>
    </citation>
    <scope>NUCLEOTIDE SEQUENCE [LARGE SCALE GENOMIC DNA]</scope>
    <source>
        <strain evidence="2 3">AAU 773</strain>
    </source>
</reference>
<accession>A0ABR2I4N8</accession>
<evidence type="ECO:0000313" key="3">
    <source>
        <dbReference type="Proteomes" id="UP001390339"/>
    </source>
</evidence>
<dbReference type="Proteomes" id="UP001390339">
    <property type="component" value="Unassembled WGS sequence"/>
</dbReference>